<evidence type="ECO:0000313" key="3">
    <source>
        <dbReference type="Proteomes" id="UP001148786"/>
    </source>
</evidence>
<accession>A0A9W8K2V8</accession>
<reference evidence="2" key="1">
    <citation type="submission" date="2022-07" db="EMBL/GenBank/DDBJ databases">
        <title>Genome Sequence of Agrocybe chaxingu.</title>
        <authorList>
            <person name="Buettner E."/>
        </authorList>
    </citation>
    <scope>NUCLEOTIDE SEQUENCE</scope>
    <source>
        <strain evidence="2">MP-N11</strain>
    </source>
</reference>
<feature type="region of interest" description="Disordered" evidence="1">
    <location>
        <begin position="1"/>
        <end position="66"/>
    </location>
</feature>
<proteinExistence type="predicted"/>
<dbReference type="AlphaFoldDB" id="A0A9W8K2V8"/>
<name>A0A9W8K2V8_9AGAR</name>
<keyword evidence="3" id="KW-1185">Reference proteome</keyword>
<feature type="compositionally biased region" description="Basic and acidic residues" evidence="1">
    <location>
        <begin position="12"/>
        <end position="22"/>
    </location>
</feature>
<gene>
    <name evidence="2" type="ORF">NLJ89_g7837</name>
</gene>
<dbReference type="EMBL" id="JANKHO010000983">
    <property type="protein sequence ID" value="KAJ3504629.1"/>
    <property type="molecule type" value="Genomic_DNA"/>
</dbReference>
<evidence type="ECO:0000256" key="1">
    <source>
        <dbReference type="SAM" id="MobiDB-lite"/>
    </source>
</evidence>
<protein>
    <submittedName>
        <fullName evidence="2">Uncharacterized protein</fullName>
    </submittedName>
</protein>
<dbReference type="Proteomes" id="UP001148786">
    <property type="component" value="Unassembled WGS sequence"/>
</dbReference>
<feature type="compositionally biased region" description="Basic and acidic residues" evidence="1">
    <location>
        <begin position="34"/>
        <end position="53"/>
    </location>
</feature>
<organism evidence="2 3">
    <name type="scientific">Agrocybe chaxingu</name>
    <dbReference type="NCBI Taxonomy" id="84603"/>
    <lineage>
        <taxon>Eukaryota</taxon>
        <taxon>Fungi</taxon>
        <taxon>Dikarya</taxon>
        <taxon>Basidiomycota</taxon>
        <taxon>Agaricomycotina</taxon>
        <taxon>Agaricomycetes</taxon>
        <taxon>Agaricomycetidae</taxon>
        <taxon>Agaricales</taxon>
        <taxon>Agaricineae</taxon>
        <taxon>Strophariaceae</taxon>
        <taxon>Agrocybe</taxon>
    </lineage>
</organism>
<sequence length="227" mass="23329">MPVRALTPTPTPRERDEFKAEAEALSTRSLGPLERLEQDQEHASARGDPEPDKGQTPSSGWGRDVSVSCNVVNGRVKGPMSSCNVGSSGIGSAAFSTGSASTSTSLYGGAPTPHTVQGSATAYTTAGIPMCPTTANAPTPSNVATGASTSGTNTNTVASAKALLWCVCSGSSLKMLVGVHLEEGRLLSSEEGAGINIVDVSYLLFGTPLASPFHIVSHHFHTLVLTF</sequence>
<evidence type="ECO:0000313" key="2">
    <source>
        <dbReference type="EMBL" id="KAJ3504629.1"/>
    </source>
</evidence>
<comment type="caution">
    <text evidence="2">The sequence shown here is derived from an EMBL/GenBank/DDBJ whole genome shotgun (WGS) entry which is preliminary data.</text>
</comment>